<organism evidence="3 4">
    <name type="scientific">Rhizophlyctis rosea</name>
    <dbReference type="NCBI Taxonomy" id="64517"/>
    <lineage>
        <taxon>Eukaryota</taxon>
        <taxon>Fungi</taxon>
        <taxon>Fungi incertae sedis</taxon>
        <taxon>Chytridiomycota</taxon>
        <taxon>Chytridiomycota incertae sedis</taxon>
        <taxon>Chytridiomycetes</taxon>
        <taxon>Rhizophlyctidales</taxon>
        <taxon>Rhizophlyctidaceae</taxon>
        <taxon>Rhizophlyctis</taxon>
    </lineage>
</organism>
<name>A0AAD5SF48_9FUNG</name>
<keyword evidence="2" id="KW-1133">Transmembrane helix</keyword>
<evidence type="ECO:0000256" key="2">
    <source>
        <dbReference type="SAM" id="Phobius"/>
    </source>
</evidence>
<dbReference type="AlphaFoldDB" id="A0AAD5SF48"/>
<dbReference type="EMBL" id="JADGJD010000241">
    <property type="protein sequence ID" value="KAJ3053063.1"/>
    <property type="molecule type" value="Genomic_DNA"/>
</dbReference>
<comment type="caution">
    <text evidence="3">The sequence shown here is derived from an EMBL/GenBank/DDBJ whole genome shotgun (WGS) entry which is preliminary data.</text>
</comment>
<evidence type="ECO:0000313" key="4">
    <source>
        <dbReference type="Proteomes" id="UP001212841"/>
    </source>
</evidence>
<evidence type="ECO:0000256" key="1">
    <source>
        <dbReference type="SAM" id="MobiDB-lite"/>
    </source>
</evidence>
<gene>
    <name evidence="3" type="ORF">HK097_005137</name>
</gene>
<dbReference type="Proteomes" id="UP001212841">
    <property type="component" value="Unassembled WGS sequence"/>
</dbReference>
<keyword evidence="4" id="KW-1185">Reference proteome</keyword>
<feature type="region of interest" description="Disordered" evidence="1">
    <location>
        <begin position="143"/>
        <end position="177"/>
    </location>
</feature>
<reference evidence="3" key="1">
    <citation type="submission" date="2020-05" db="EMBL/GenBank/DDBJ databases">
        <title>Phylogenomic resolution of chytrid fungi.</title>
        <authorList>
            <person name="Stajich J.E."/>
            <person name="Amses K."/>
            <person name="Simmons R."/>
            <person name="Seto K."/>
            <person name="Myers J."/>
            <person name="Bonds A."/>
            <person name="Quandt C.A."/>
            <person name="Barry K."/>
            <person name="Liu P."/>
            <person name="Grigoriev I."/>
            <person name="Longcore J.E."/>
            <person name="James T.Y."/>
        </authorList>
    </citation>
    <scope>NUCLEOTIDE SEQUENCE</scope>
    <source>
        <strain evidence="3">JEL0318</strain>
    </source>
</reference>
<evidence type="ECO:0000313" key="3">
    <source>
        <dbReference type="EMBL" id="KAJ3053063.1"/>
    </source>
</evidence>
<accession>A0AAD5SF48</accession>
<feature type="transmembrane region" description="Helical" evidence="2">
    <location>
        <begin position="184"/>
        <end position="209"/>
    </location>
</feature>
<keyword evidence="2" id="KW-0812">Transmembrane</keyword>
<proteinExistence type="predicted"/>
<sequence length="249" mass="26395">MSNQGCDLHTPIRTTVGCLRAAPACTAQGTATVVSVCNIPTPSPTRLTYTYPTCTNIPQTTSLKGDCYVTDLLSLPSCPTETAGYSSTTLTFVDHFWRNGCLRETASPITVYEVLKWPGPTPPANAPSSDDTPSRTIALLTSTTSATLQTSTTPPSTTSTTTSTTSPPTDQTSTLTSEPKTANVGLIVGITAATTLSIIAIVIGVGCWYRRTRFGSPSGMKGRDTGAPLVPEYRAEMVREVPRAYREFS</sequence>
<keyword evidence="2" id="KW-0472">Membrane</keyword>
<protein>
    <submittedName>
        <fullName evidence="3">Uncharacterized protein</fullName>
    </submittedName>
</protein>